<keyword evidence="3" id="KW-1185">Reference proteome</keyword>
<name>M3C2Q4_SPHMS</name>
<sequence length="263" mass="29582">MFRLEHMDASRTNDRSLASHYPGSAMRMHTIPAGAPERVRPFRASRLHHLCPRRATRAPNATYVSISPILHCPRVGPTKTPRGIQEDVGFRETGMRYILPPMGMLHTPLCGYAMPEEDDIARVRTLQDQPPAPAQRSMHEGGQASDERMPEQQTLDTSFRRLSLQHLLASPPPPPPQTAHSLGIQYPLDNDMFWLNPALRLPNSAKKLDEYNASRSKVLANANRGRGEQMSNSGHDKEGAERRASWVDSWSQLRETVERVVDS</sequence>
<reference evidence="2 3" key="1">
    <citation type="journal article" date="2012" name="PLoS Pathog.">
        <title>Diverse lifestyles and strategies of plant pathogenesis encoded in the genomes of eighteen Dothideomycetes fungi.</title>
        <authorList>
            <person name="Ohm R.A."/>
            <person name="Feau N."/>
            <person name="Henrissat B."/>
            <person name="Schoch C.L."/>
            <person name="Horwitz B.A."/>
            <person name="Barry K.W."/>
            <person name="Condon B.J."/>
            <person name="Copeland A.C."/>
            <person name="Dhillon B."/>
            <person name="Glaser F."/>
            <person name="Hesse C.N."/>
            <person name="Kosti I."/>
            <person name="LaButti K."/>
            <person name="Lindquist E.A."/>
            <person name="Lucas S."/>
            <person name="Salamov A.A."/>
            <person name="Bradshaw R.E."/>
            <person name="Ciuffetti L."/>
            <person name="Hamelin R.C."/>
            <person name="Kema G.H.J."/>
            <person name="Lawrence C."/>
            <person name="Scott J.A."/>
            <person name="Spatafora J.W."/>
            <person name="Turgeon B.G."/>
            <person name="de Wit P.J.G.M."/>
            <person name="Zhong S."/>
            <person name="Goodwin S.B."/>
            <person name="Grigoriev I.V."/>
        </authorList>
    </citation>
    <scope>NUCLEOTIDE SEQUENCE [LARGE SCALE GENOMIC DNA]</scope>
    <source>
        <strain evidence="2 3">SO2202</strain>
    </source>
</reference>
<feature type="region of interest" description="Disordered" evidence="1">
    <location>
        <begin position="220"/>
        <end position="246"/>
    </location>
</feature>
<feature type="compositionally biased region" description="Basic and acidic residues" evidence="1">
    <location>
        <begin position="1"/>
        <end position="14"/>
    </location>
</feature>
<dbReference type="OrthoDB" id="10524649at2759"/>
<evidence type="ECO:0000313" key="2">
    <source>
        <dbReference type="EMBL" id="EMF14546.1"/>
    </source>
</evidence>
<dbReference type="Proteomes" id="UP000016931">
    <property type="component" value="Unassembled WGS sequence"/>
</dbReference>
<dbReference type="HOGENOM" id="CLU_1058331_0_0_1"/>
<dbReference type="AlphaFoldDB" id="M3C2Q4"/>
<dbReference type="RefSeq" id="XP_016762667.1">
    <property type="nucleotide sequence ID" value="XM_016901201.1"/>
</dbReference>
<organism evidence="2 3">
    <name type="scientific">Sphaerulina musiva (strain SO2202)</name>
    <name type="common">Poplar stem canker fungus</name>
    <name type="synonym">Septoria musiva</name>
    <dbReference type="NCBI Taxonomy" id="692275"/>
    <lineage>
        <taxon>Eukaryota</taxon>
        <taxon>Fungi</taxon>
        <taxon>Dikarya</taxon>
        <taxon>Ascomycota</taxon>
        <taxon>Pezizomycotina</taxon>
        <taxon>Dothideomycetes</taxon>
        <taxon>Dothideomycetidae</taxon>
        <taxon>Mycosphaerellales</taxon>
        <taxon>Mycosphaerellaceae</taxon>
        <taxon>Sphaerulina</taxon>
    </lineage>
</organism>
<proteinExistence type="predicted"/>
<feature type="region of interest" description="Disordered" evidence="1">
    <location>
        <begin position="1"/>
        <end position="22"/>
    </location>
</feature>
<gene>
    <name evidence="2" type="ORF">SEPMUDRAFT_115813</name>
</gene>
<accession>M3C2Q4</accession>
<protein>
    <submittedName>
        <fullName evidence="2">Uncharacterized protein</fullName>
    </submittedName>
</protein>
<feature type="compositionally biased region" description="Basic and acidic residues" evidence="1">
    <location>
        <begin position="234"/>
        <end position="245"/>
    </location>
</feature>
<evidence type="ECO:0000313" key="3">
    <source>
        <dbReference type="Proteomes" id="UP000016931"/>
    </source>
</evidence>
<dbReference type="GeneID" id="27898338"/>
<evidence type="ECO:0000256" key="1">
    <source>
        <dbReference type="SAM" id="MobiDB-lite"/>
    </source>
</evidence>
<feature type="region of interest" description="Disordered" evidence="1">
    <location>
        <begin position="129"/>
        <end position="155"/>
    </location>
</feature>
<dbReference type="EMBL" id="KB456262">
    <property type="protein sequence ID" value="EMF14546.1"/>
    <property type="molecule type" value="Genomic_DNA"/>
</dbReference>